<dbReference type="Proteomes" id="UP000193642">
    <property type="component" value="Unassembled WGS sequence"/>
</dbReference>
<dbReference type="EMBL" id="MCGO01000079">
    <property type="protein sequence ID" value="ORY31162.1"/>
    <property type="molecule type" value="Genomic_DNA"/>
</dbReference>
<sequence length="494" mass="50160">MSFSISSPCNSTALPIPYKCASDAKTILHCQGTSWETFGICAGSCNQPSSTTYPQCSTPAQPSGGGGTSDLAQLGIKCTGSNFLCDSTATMILQCYQGAYALVGRCTCQTNVYGNPYCVNAFVAAPVVLPIVSPTVTIGVVSVVSNTATDEATDSATDSTDLTDVTDDTVTTTTSTGQTTVVVATTTTGAFSVNVATTTTTSTTTTTTTTAQPPTSGGNPGDACSGTSYYCSADSISIVQCNGNNFVQIGNTCPFGCQSLNGVPFCRGEPVTEGVNIGGKCGTEGQYTCNVDGSMILECYLGQYAQIGDSCNCQIIGSQPYCMGPYVKSIGTTVAPATTPTTTTSTTPSSSFVSTSSIQTTTTATTTAVVSSNSVTTEMTTDSATDEGTDSATDATDATDSSEEVSANETATSTSHSTVSVQAIAPGTISTNQAVYTIVLPTLSPAVVYQTNTAARAGNAGNAASESRRTVETPNALQWIIGLVLCVDGLVALI</sequence>
<keyword evidence="3" id="KW-1185">Reference proteome</keyword>
<feature type="compositionally biased region" description="Low complexity" evidence="1">
    <location>
        <begin position="390"/>
        <end position="399"/>
    </location>
</feature>
<evidence type="ECO:0000313" key="3">
    <source>
        <dbReference type="Proteomes" id="UP000193642"/>
    </source>
</evidence>
<proteinExistence type="predicted"/>
<evidence type="ECO:0000313" key="2">
    <source>
        <dbReference type="EMBL" id="ORY31162.1"/>
    </source>
</evidence>
<evidence type="ECO:0000256" key="1">
    <source>
        <dbReference type="SAM" id="MobiDB-lite"/>
    </source>
</evidence>
<comment type="caution">
    <text evidence="2">The sequence shown here is derived from an EMBL/GenBank/DDBJ whole genome shotgun (WGS) entry which is preliminary data.</text>
</comment>
<gene>
    <name evidence="2" type="ORF">BCR33DRAFT_771988</name>
</gene>
<reference evidence="2 3" key="1">
    <citation type="submission" date="2016-07" db="EMBL/GenBank/DDBJ databases">
        <title>Pervasive Adenine N6-methylation of Active Genes in Fungi.</title>
        <authorList>
            <consortium name="DOE Joint Genome Institute"/>
            <person name="Mondo S.J."/>
            <person name="Dannebaum R.O."/>
            <person name="Kuo R.C."/>
            <person name="Labutti K."/>
            <person name="Haridas S."/>
            <person name="Kuo A."/>
            <person name="Salamov A."/>
            <person name="Ahrendt S.R."/>
            <person name="Lipzen A."/>
            <person name="Sullivan W."/>
            <person name="Andreopoulos W.B."/>
            <person name="Clum A."/>
            <person name="Lindquist E."/>
            <person name="Daum C."/>
            <person name="Ramamoorthy G.K."/>
            <person name="Gryganskyi A."/>
            <person name="Culley D."/>
            <person name="Magnuson J.K."/>
            <person name="James T.Y."/>
            <person name="O'Malley M.A."/>
            <person name="Stajich J.E."/>
            <person name="Spatafora J.W."/>
            <person name="Visel A."/>
            <person name="Grigoriev I.V."/>
        </authorList>
    </citation>
    <scope>NUCLEOTIDE SEQUENCE [LARGE SCALE GENOMIC DNA]</scope>
    <source>
        <strain evidence="2 3">JEL800</strain>
    </source>
</reference>
<organism evidence="2 3">
    <name type="scientific">Rhizoclosmatium globosum</name>
    <dbReference type="NCBI Taxonomy" id="329046"/>
    <lineage>
        <taxon>Eukaryota</taxon>
        <taxon>Fungi</taxon>
        <taxon>Fungi incertae sedis</taxon>
        <taxon>Chytridiomycota</taxon>
        <taxon>Chytridiomycota incertae sedis</taxon>
        <taxon>Chytridiomycetes</taxon>
        <taxon>Chytridiales</taxon>
        <taxon>Chytriomycetaceae</taxon>
        <taxon>Rhizoclosmatium</taxon>
    </lineage>
</organism>
<feature type="compositionally biased region" description="Low complexity" evidence="1">
    <location>
        <begin position="337"/>
        <end position="383"/>
    </location>
</feature>
<name>A0A1Y2B8K5_9FUNG</name>
<feature type="region of interest" description="Disordered" evidence="1">
    <location>
        <begin position="201"/>
        <end position="220"/>
    </location>
</feature>
<accession>A0A1Y2B8K5</accession>
<dbReference type="OrthoDB" id="4611802at2759"/>
<protein>
    <submittedName>
        <fullName evidence="2">Uncharacterized protein</fullName>
    </submittedName>
</protein>
<feature type="compositionally biased region" description="Low complexity" evidence="1">
    <location>
        <begin position="201"/>
        <end position="210"/>
    </location>
</feature>
<dbReference type="AlphaFoldDB" id="A0A1Y2B8K5"/>
<feature type="region of interest" description="Disordered" evidence="1">
    <location>
        <begin position="337"/>
        <end position="418"/>
    </location>
</feature>